<sequence>MKKIRVSLVIVLILSILFSNTSFAASSKSSSNSSGGITVLKEYSYTDMFGGLHILAICRNDTGVDCEASWDVITYDSSGNPLETYTPFGEYVNPNQEFVLTSGFYDSDEATAYDYEITVDTGRSLSTPMHDAVQITHQKAKNGKIIVTGTNTSSYDLMSCSAMVLFFLNGKLVDYDEVYLTNNNYQMNAGETIMKDTTNSKDYDDYAVYWTAYRW</sequence>
<dbReference type="AlphaFoldDB" id="A0A1I5WE20"/>
<dbReference type="Proteomes" id="UP000182624">
    <property type="component" value="Unassembled WGS sequence"/>
</dbReference>
<feature type="signal peptide" evidence="1">
    <location>
        <begin position="1"/>
        <end position="24"/>
    </location>
</feature>
<dbReference type="EMBL" id="FOXO01000022">
    <property type="protein sequence ID" value="SFQ18003.1"/>
    <property type="molecule type" value="Genomic_DNA"/>
</dbReference>
<dbReference type="RefSeq" id="WP_074889831.1">
    <property type="nucleotide sequence ID" value="NZ_FOXO01000022.1"/>
</dbReference>
<evidence type="ECO:0000313" key="3">
    <source>
        <dbReference type="Proteomes" id="UP000182624"/>
    </source>
</evidence>
<protein>
    <submittedName>
        <fullName evidence="2">Uncharacterized protein</fullName>
    </submittedName>
</protein>
<keyword evidence="1" id="KW-0732">Signal</keyword>
<evidence type="ECO:0000256" key="1">
    <source>
        <dbReference type="SAM" id="SignalP"/>
    </source>
</evidence>
<evidence type="ECO:0000313" key="2">
    <source>
        <dbReference type="EMBL" id="SFQ18003.1"/>
    </source>
</evidence>
<reference evidence="3" key="1">
    <citation type="submission" date="2016-10" db="EMBL/GenBank/DDBJ databases">
        <authorList>
            <person name="Varghese N."/>
            <person name="Submissions S."/>
        </authorList>
    </citation>
    <scope>NUCLEOTIDE SEQUENCE [LARGE SCALE GENOMIC DNA]</scope>
    <source>
        <strain evidence="3">P18</strain>
    </source>
</reference>
<name>A0A1I5WE20_9FIRM</name>
<gene>
    <name evidence="2" type="ORF">SAMN04487928_1223</name>
</gene>
<dbReference type="OrthoDB" id="2001983at2"/>
<organism evidence="2 3">
    <name type="scientific">Butyrivibrio proteoclasticus</name>
    <dbReference type="NCBI Taxonomy" id="43305"/>
    <lineage>
        <taxon>Bacteria</taxon>
        <taxon>Bacillati</taxon>
        <taxon>Bacillota</taxon>
        <taxon>Clostridia</taxon>
        <taxon>Lachnospirales</taxon>
        <taxon>Lachnospiraceae</taxon>
        <taxon>Butyrivibrio</taxon>
    </lineage>
</organism>
<proteinExistence type="predicted"/>
<feature type="chain" id="PRO_5010378269" evidence="1">
    <location>
        <begin position="25"/>
        <end position="215"/>
    </location>
</feature>
<accession>A0A1I5WE20</accession>
<keyword evidence="3" id="KW-1185">Reference proteome</keyword>